<evidence type="ECO:0000313" key="7">
    <source>
        <dbReference type="Proteomes" id="UP001596201"/>
    </source>
</evidence>
<evidence type="ECO:0000256" key="4">
    <source>
        <dbReference type="ARBA" id="ARBA00023154"/>
    </source>
</evidence>
<dbReference type="InterPro" id="IPR050179">
    <property type="entry name" value="Trans_hexapeptide_repeat"/>
</dbReference>
<evidence type="ECO:0000313" key="6">
    <source>
        <dbReference type="EMBL" id="MFC5368758.1"/>
    </source>
</evidence>
<dbReference type="GO" id="GO:0019877">
    <property type="term" value="P:diaminopimelate biosynthetic process"/>
    <property type="evidence" value="ECO:0007669"/>
    <property type="project" value="UniProtKB-KW"/>
</dbReference>
<dbReference type="EMBL" id="JBHSKX010000004">
    <property type="protein sequence ID" value="MFC5368758.1"/>
    <property type="molecule type" value="Genomic_DNA"/>
</dbReference>
<evidence type="ECO:0000256" key="1">
    <source>
        <dbReference type="ARBA" id="ARBA00022605"/>
    </source>
</evidence>
<dbReference type="InterPro" id="IPR011004">
    <property type="entry name" value="Trimer_LpxA-like_sf"/>
</dbReference>
<dbReference type="AlphaFoldDB" id="A0ABD5RFI0"/>
<dbReference type="GO" id="GO:0016740">
    <property type="term" value="F:transferase activity"/>
    <property type="evidence" value="ECO:0007669"/>
    <property type="project" value="UniProtKB-KW"/>
</dbReference>
<dbReference type="SUPFAM" id="SSF51161">
    <property type="entry name" value="Trimeric LpxA-like enzymes"/>
    <property type="match status" value="1"/>
</dbReference>
<dbReference type="RefSeq" id="WP_227231328.1">
    <property type="nucleotide sequence ID" value="NZ_JAJCVJ010000003.1"/>
</dbReference>
<name>A0ABD5RFI0_9EURY</name>
<proteinExistence type="predicted"/>
<dbReference type="Gene3D" id="2.160.10.10">
    <property type="entry name" value="Hexapeptide repeat proteins"/>
    <property type="match status" value="1"/>
</dbReference>
<dbReference type="Proteomes" id="UP001596201">
    <property type="component" value="Unassembled WGS sequence"/>
</dbReference>
<gene>
    <name evidence="6" type="ORF">ACFPJ5_17685</name>
</gene>
<dbReference type="CDD" id="cd03358">
    <property type="entry name" value="LbH_WxcM_N_like"/>
    <property type="match status" value="1"/>
</dbReference>
<dbReference type="PANTHER" id="PTHR43300:SF10">
    <property type="entry name" value="2,3,4,5-TETRAHYDROPYRIDINE-2,6-DICARBOXYLATE N-ACETYLTRANSFERASE"/>
    <property type="match status" value="1"/>
</dbReference>
<feature type="region of interest" description="Disordered" evidence="5">
    <location>
        <begin position="208"/>
        <end position="229"/>
    </location>
</feature>
<evidence type="ECO:0000256" key="2">
    <source>
        <dbReference type="ARBA" id="ARBA00022679"/>
    </source>
</evidence>
<keyword evidence="7" id="KW-1185">Reference proteome</keyword>
<protein>
    <submittedName>
        <fullName evidence="6">DapH/DapD/GlmU-related protein</fullName>
    </submittedName>
</protein>
<reference evidence="6 7" key="1">
    <citation type="journal article" date="2019" name="Int. J. Syst. Evol. Microbiol.">
        <title>The Global Catalogue of Microorganisms (GCM) 10K type strain sequencing project: providing services to taxonomists for standard genome sequencing and annotation.</title>
        <authorList>
            <consortium name="The Broad Institute Genomics Platform"/>
            <consortium name="The Broad Institute Genome Sequencing Center for Infectious Disease"/>
            <person name="Wu L."/>
            <person name="Ma J."/>
        </authorList>
    </citation>
    <scope>NUCLEOTIDE SEQUENCE [LARGE SCALE GENOMIC DNA]</scope>
    <source>
        <strain evidence="6 7">CGMCC 1.12237</strain>
    </source>
</reference>
<comment type="caution">
    <text evidence="6">The sequence shown here is derived from an EMBL/GenBank/DDBJ whole genome shotgun (WGS) entry which is preliminary data.</text>
</comment>
<accession>A0ABD5RFI0</accession>
<keyword evidence="4" id="KW-0457">Lysine biosynthesis</keyword>
<dbReference type="GO" id="GO:0009085">
    <property type="term" value="P:lysine biosynthetic process"/>
    <property type="evidence" value="ECO:0007669"/>
    <property type="project" value="UniProtKB-KW"/>
</dbReference>
<dbReference type="InterPro" id="IPR001451">
    <property type="entry name" value="Hexapep"/>
</dbReference>
<evidence type="ECO:0000256" key="3">
    <source>
        <dbReference type="ARBA" id="ARBA00022915"/>
    </source>
</evidence>
<dbReference type="PROSITE" id="PS00101">
    <property type="entry name" value="HEXAPEP_TRANSFERASES"/>
    <property type="match status" value="1"/>
</dbReference>
<dbReference type="PANTHER" id="PTHR43300">
    <property type="entry name" value="ACETYLTRANSFERASE"/>
    <property type="match status" value="1"/>
</dbReference>
<organism evidence="6 7">
    <name type="scientific">Salinirubrum litoreum</name>
    <dbReference type="NCBI Taxonomy" id="1126234"/>
    <lineage>
        <taxon>Archaea</taxon>
        <taxon>Methanobacteriati</taxon>
        <taxon>Methanobacteriota</taxon>
        <taxon>Stenosarchaea group</taxon>
        <taxon>Halobacteria</taxon>
        <taxon>Halobacteriales</taxon>
        <taxon>Haloferacaceae</taxon>
        <taxon>Salinirubrum</taxon>
    </lineage>
</organism>
<dbReference type="Pfam" id="PF00132">
    <property type="entry name" value="Hexapep"/>
    <property type="match status" value="1"/>
</dbReference>
<evidence type="ECO:0000256" key="5">
    <source>
        <dbReference type="SAM" id="MobiDB-lite"/>
    </source>
</evidence>
<keyword evidence="3" id="KW-0220">Diaminopimelate biosynthesis</keyword>
<dbReference type="InterPro" id="IPR018357">
    <property type="entry name" value="Hexapep_transf_CS"/>
</dbReference>
<feature type="compositionally biased region" description="Basic and acidic residues" evidence="5">
    <location>
        <begin position="1"/>
        <end position="11"/>
    </location>
</feature>
<keyword evidence="2" id="KW-0808">Transferase</keyword>
<feature type="region of interest" description="Disordered" evidence="5">
    <location>
        <begin position="1"/>
        <end position="40"/>
    </location>
</feature>
<sequence>MEQEDDGRQFDDTVGSPATAGEHAVDRREPADTAGPDTAEFGTNVSVAADARVGLRYTDDAGPAVIGDDATIRSGSVIYADTTAGAGLTTGHRVLIREQTTLGEDVLVGTDTVVEDHCEIGSHVRLQTGVYLPSYTTVGDRVFVGPRATMTNDPYPVRQTADLVGPTLADDATVGANATLLPGVHVGERAFVAAGAVVTEDVPPDTLAVGAPARHRPLPAELAGGNDLP</sequence>
<keyword evidence="1" id="KW-0028">Amino-acid biosynthesis</keyword>